<reference evidence="7 8" key="1">
    <citation type="submission" date="2016-11" db="EMBL/GenBank/DDBJ databases">
        <title>Genome sequence of Sphingomonas jeddahensis G39.</title>
        <authorList>
            <person name="Poehlein A."/>
            <person name="Wuebbeler J.H."/>
            <person name="Steinbuechel A."/>
            <person name="Daniel R."/>
        </authorList>
    </citation>
    <scope>NUCLEOTIDE SEQUENCE [LARGE SCALE GENOMIC DNA]</scope>
    <source>
        <strain evidence="7 8">G39</strain>
    </source>
</reference>
<dbReference type="Gene3D" id="3.20.20.370">
    <property type="entry name" value="Glycoside hydrolase/deacetylase"/>
    <property type="match status" value="1"/>
</dbReference>
<evidence type="ECO:0000256" key="1">
    <source>
        <dbReference type="ARBA" id="ARBA00003236"/>
    </source>
</evidence>
<evidence type="ECO:0000256" key="5">
    <source>
        <dbReference type="SAM" id="SignalP"/>
    </source>
</evidence>
<comment type="similarity">
    <text evidence="2">Belongs to the polysaccharide deacetylase family.</text>
</comment>
<keyword evidence="5" id="KW-0732">Signal</keyword>
<organism evidence="7 8">
    <name type="scientific">Sphingomonas jeddahensis</name>
    <dbReference type="NCBI Taxonomy" id="1915074"/>
    <lineage>
        <taxon>Bacteria</taxon>
        <taxon>Pseudomonadati</taxon>
        <taxon>Pseudomonadota</taxon>
        <taxon>Alphaproteobacteria</taxon>
        <taxon>Sphingomonadales</taxon>
        <taxon>Sphingomonadaceae</taxon>
        <taxon>Sphingomonas</taxon>
    </lineage>
</organism>
<dbReference type="InterPro" id="IPR002509">
    <property type="entry name" value="NODB_dom"/>
</dbReference>
<dbReference type="STRING" id="1915074.SPHI_06700"/>
<feature type="domain" description="NodB homology" evidence="6">
    <location>
        <begin position="27"/>
        <end position="136"/>
    </location>
</feature>
<dbReference type="GO" id="GO:0016829">
    <property type="term" value="F:lyase activity"/>
    <property type="evidence" value="ECO:0007669"/>
    <property type="project" value="UniProtKB-KW"/>
</dbReference>
<dbReference type="GO" id="GO:0016810">
    <property type="term" value="F:hydrolase activity, acting on carbon-nitrogen (but not peptide) bonds"/>
    <property type="evidence" value="ECO:0007669"/>
    <property type="project" value="InterPro"/>
</dbReference>
<comment type="caution">
    <text evidence="7">The sequence shown here is derived from an EMBL/GenBank/DDBJ whole genome shotgun (WGS) entry which is preliminary data.</text>
</comment>
<dbReference type="SUPFAM" id="SSF88713">
    <property type="entry name" value="Glycoside hydrolase/deacetylase"/>
    <property type="match status" value="1"/>
</dbReference>
<evidence type="ECO:0000256" key="2">
    <source>
        <dbReference type="ARBA" id="ARBA00010973"/>
    </source>
</evidence>
<dbReference type="AlphaFoldDB" id="A0A1V2EXH3"/>
<comment type="function">
    <text evidence="1">Is involved in generating a small heat-stable compound (Nod), an acylated oligomer of N-acetylglucosamine, that stimulates mitosis in various plant protoplasts.</text>
</comment>
<dbReference type="EMBL" id="MPSB01000002">
    <property type="protein sequence ID" value="ONF97233.1"/>
    <property type="molecule type" value="Genomic_DNA"/>
</dbReference>
<dbReference type="OrthoDB" id="276604at2"/>
<gene>
    <name evidence="7" type="ORF">SPHI_06700</name>
</gene>
<dbReference type="InterPro" id="IPR011330">
    <property type="entry name" value="Glyco_hydro/deAcase_b/a-brl"/>
</dbReference>
<name>A0A1V2EXH3_9SPHN</name>
<dbReference type="GO" id="GO:0005975">
    <property type="term" value="P:carbohydrate metabolic process"/>
    <property type="evidence" value="ECO:0007669"/>
    <property type="project" value="InterPro"/>
</dbReference>
<dbReference type="Proteomes" id="UP000188729">
    <property type="component" value="Unassembled WGS sequence"/>
</dbReference>
<feature type="signal peptide" evidence="5">
    <location>
        <begin position="1"/>
        <end position="20"/>
    </location>
</feature>
<keyword evidence="8" id="KW-1185">Reference proteome</keyword>
<evidence type="ECO:0000256" key="4">
    <source>
        <dbReference type="ARBA" id="ARBA00032976"/>
    </source>
</evidence>
<dbReference type="RefSeq" id="WP_076743458.1">
    <property type="nucleotide sequence ID" value="NZ_MPSB01000002.1"/>
</dbReference>
<accession>A0A1V2EXH3</accession>
<dbReference type="Pfam" id="PF01522">
    <property type="entry name" value="Polysacc_deac_1"/>
    <property type="match status" value="1"/>
</dbReference>
<feature type="chain" id="PRO_5012979628" description="Chitooligosaccharide deacetylase" evidence="5">
    <location>
        <begin position="21"/>
        <end position="258"/>
    </location>
</feature>
<keyword evidence="7" id="KW-0456">Lyase</keyword>
<proteinExistence type="inferred from homology"/>
<evidence type="ECO:0000313" key="7">
    <source>
        <dbReference type="EMBL" id="ONF97233.1"/>
    </source>
</evidence>
<evidence type="ECO:0000256" key="3">
    <source>
        <dbReference type="ARBA" id="ARBA00020071"/>
    </source>
</evidence>
<sequence>MTIARLLAFALVLCGAPAAARWPNGARAAVALTYDDALTSQLDIAAPALDRAGLKGTFFLSTVKREHVDRWRTLARQGHELANHSMFHPCPVGTYPEDPRYTSEAYTPAQMVREIERQEVLLTAIDGRQKHGFASPCTVNAVNGQDYLAPLTTAGIVSYARSMTDLPAARSSVIADPMRIAGRGFKETVTGAELIAYAQEAMRDGGTAVYVFHGVGGDYLQTSAKAHEELLAWLRAHKEIWVAPLGEIVAWSQRHPDP</sequence>
<evidence type="ECO:0000259" key="6">
    <source>
        <dbReference type="Pfam" id="PF01522"/>
    </source>
</evidence>
<evidence type="ECO:0000313" key="8">
    <source>
        <dbReference type="Proteomes" id="UP000188729"/>
    </source>
</evidence>
<protein>
    <recommendedName>
        <fullName evidence="3">Chitooligosaccharide deacetylase</fullName>
    </recommendedName>
    <alternativeName>
        <fullName evidence="4">Nodulation protein B</fullName>
    </alternativeName>
</protein>